<dbReference type="AlphaFoldDB" id="A0A5R9EFG1"/>
<evidence type="ECO:0000313" key="2">
    <source>
        <dbReference type="EMBL" id="TLQ49146.1"/>
    </source>
</evidence>
<protein>
    <submittedName>
        <fullName evidence="2">Uncharacterized protein</fullName>
    </submittedName>
</protein>
<dbReference type="Proteomes" id="UP000823401">
    <property type="component" value="Unassembled WGS sequence"/>
</dbReference>
<comment type="caution">
    <text evidence="2">The sequence shown here is derived from an EMBL/GenBank/DDBJ whole genome shotgun (WGS) entry which is preliminary data.</text>
</comment>
<keyword evidence="4" id="KW-1185">Reference proteome</keyword>
<organism evidence="2 3">
    <name type="scientific">Ruoffia tabacinasalis</name>
    <dbReference type="NCBI Taxonomy" id="87458"/>
    <lineage>
        <taxon>Bacteria</taxon>
        <taxon>Bacillati</taxon>
        <taxon>Bacillota</taxon>
        <taxon>Bacilli</taxon>
        <taxon>Lactobacillales</taxon>
        <taxon>Aerococcaceae</taxon>
        <taxon>Ruoffia</taxon>
    </lineage>
</organism>
<dbReference type="EMBL" id="JACCEL010000006">
    <property type="protein sequence ID" value="MBG9977876.1"/>
    <property type="molecule type" value="Genomic_DNA"/>
</dbReference>
<evidence type="ECO:0000313" key="3">
    <source>
        <dbReference type="Proteomes" id="UP000306420"/>
    </source>
</evidence>
<sequence>MDIWILVIALLVIAIILLIASFFAGDDQDVTEQMNEYTVQQSEELYAIKTRLAELEKSQNTPYNETVVYNSTDEVYDDEPVESQEIEEVSDNQHEMIIRLYSQGYTMHEISQEVQLNSVTIQKVIDDYIENR</sequence>
<accession>A0A5R9EFG1</accession>
<dbReference type="EMBL" id="VBSP01000003">
    <property type="protein sequence ID" value="TLQ49146.1"/>
    <property type="molecule type" value="Genomic_DNA"/>
</dbReference>
<dbReference type="Proteomes" id="UP000306420">
    <property type="component" value="Unassembled WGS sequence"/>
</dbReference>
<dbReference type="OrthoDB" id="2139591at2"/>
<proteinExistence type="predicted"/>
<gene>
    <name evidence="2" type="ORF">FEZ33_01775</name>
    <name evidence="1" type="ORF">HYQ42_03665</name>
</gene>
<dbReference type="RefSeq" id="WP_138403677.1">
    <property type="nucleotide sequence ID" value="NZ_CP144682.1"/>
</dbReference>
<evidence type="ECO:0000313" key="1">
    <source>
        <dbReference type="EMBL" id="MBG9977876.1"/>
    </source>
</evidence>
<name>A0A5R9EFG1_9LACT</name>
<dbReference type="InterPro" id="IPR046118">
    <property type="entry name" value="DUF6115"/>
</dbReference>
<dbReference type="Pfam" id="PF19610">
    <property type="entry name" value="DUF6115"/>
    <property type="match status" value="1"/>
</dbReference>
<reference evidence="1 4" key="2">
    <citation type="submission" date="2020-07" db="EMBL/GenBank/DDBJ databases">
        <title>Facklamia lactis sp. nov., isolated from raw milk.</title>
        <authorList>
            <person name="Doll E.V."/>
            <person name="Huptas C."/>
            <person name="Staib L."/>
            <person name="Wenning M."/>
            <person name="Scherer S."/>
        </authorList>
    </citation>
    <scope>NUCLEOTIDE SEQUENCE [LARGE SCALE GENOMIC DNA]</scope>
    <source>
        <strain evidence="1 4">DSM 104272</strain>
    </source>
</reference>
<reference evidence="2 3" key="1">
    <citation type="submission" date="2019-05" db="EMBL/GenBank/DDBJ databases">
        <title>The metagenome of a microbial culture collection derived from dairy environment covers the genomic content of the human microbiome.</title>
        <authorList>
            <person name="Roder T."/>
            <person name="Wuthrich D."/>
            <person name="Sattari Z."/>
            <person name="Von Ah U."/>
            <person name="Bar C."/>
            <person name="Ronchi F."/>
            <person name="Macpherson A.J."/>
            <person name="Ganal-Vonarburg S.C."/>
            <person name="Bruggmann R."/>
            <person name="Vergeres G."/>
        </authorList>
    </citation>
    <scope>NUCLEOTIDE SEQUENCE [LARGE SCALE GENOMIC DNA]</scope>
    <source>
        <strain evidence="2 3">FAM 24227</strain>
    </source>
</reference>
<evidence type="ECO:0000313" key="4">
    <source>
        <dbReference type="Proteomes" id="UP000823401"/>
    </source>
</evidence>